<reference evidence="15 16" key="1">
    <citation type="journal article" date="2015" name="Genome Announc.">
        <title>Expanding the biotechnology potential of lactobacilli through comparative genomics of 213 strains and associated genera.</title>
        <authorList>
            <person name="Sun Z."/>
            <person name="Harris H.M."/>
            <person name="McCann A."/>
            <person name="Guo C."/>
            <person name="Argimon S."/>
            <person name="Zhang W."/>
            <person name="Yang X."/>
            <person name="Jeffery I.B."/>
            <person name="Cooney J.C."/>
            <person name="Kagawa T.F."/>
            <person name="Liu W."/>
            <person name="Song Y."/>
            <person name="Salvetti E."/>
            <person name="Wrobel A."/>
            <person name="Rasinkangas P."/>
            <person name="Parkhill J."/>
            <person name="Rea M.C."/>
            <person name="O'Sullivan O."/>
            <person name="Ritari J."/>
            <person name="Douillard F.P."/>
            <person name="Paul Ross R."/>
            <person name="Yang R."/>
            <person name="Briner A.E."/>
            <person name="Felis G.E."/>
            <person name="de Vos W.M."/>
            <person name="Barrangou R."/>
            <person name="Klaenhammer T.R."/>
            <person name="Caufield P.W."/>
            <person name="Cui Y."/>
            <person name="Zhang H."/>
            <person name="O'Toole P.W."/>
        </authorList>
    </citation>
    <scope>NUCLEOTIDE SEQUENCE [LARGE SCALE GENOMIC DNA]</scope>
    <source>
        <strain evidence="15 16">DSM 22697</strain>
    </source>
</reference>
<dbReference type="EC" id="2.7.7.7" evidence="13"/>
<evidence type="ECO:0000256" key="1">
    <source>
        <dbReference type="ARBA" id="ARBA00010945"/>
    </source>
</evidence>
<evidence type="ECO:0000256" key="5">
    <source>
        <dbReference type="ARBA" id="ARBA00022705"/>
    </source>
</evidence>
<dbReference type="InterPro" id="IPR050116">
    <property type="entry name" value="DNA_polymerase-Y"/>
</dbReference>
<keyword evidence="3 13" id="KW-0808">Transferase</keyword>
<gene>
    <name evidence="13" type="primary">dinB</name>
    <name evidence="15" type="ORF">FC75_GL001681</name>
</gene>
<feature type="binding site" evidence="13">
    <location>
        <position position="118"/>
    </location>
    <ligand>
        <name>Mg(2+)</name>
        <dbReference type="ChEBI" id="CHEBI:18420"/>
    </ligand>
</feature>
<evidence type="ECO:0000256" key="7">
    <source>
        <dbReference type="ARBA" id="ARBA00022763"/>
    </source>
</evidence>
<keyword evidence="13" id="KW-0963">Cytoplasm</keyword>
<comment type="function">
    <text evidence="13">Poorly processive, error-prone DNA polymerase involved in untargeted mutagenesis. Copies undamaged DNA at stalled replication forks, which arise in vivo from mismatched or misaligned primer ends. These misaligned primers can be extended by PolIV. Exhibits no 3'-5' exonuclease (proofreading) activity. May be involved in translesional synthesis, in conjunction with the beta clamp from PolIII.</text>
</comment>
<keyword evidence="11 13" id="KW-0234">DNA repair</keyword>
<keyword evidence="4 13" id="KW-0548">Nucleotidyltransferase</keyword>
<comment type="cofactor">
    <cofactor evidence="13">
        <name>Mg(2+)</name>
        <dbReference type="ChEBI" id="CHEBI:18420"/>
    </cofactor>
    <text evidence="13">Binds 2 magnesium ions per subunit.</text>
</comment>
<dbReference type="InterPro" id="IPR043502">
    <property type="entry name" value="DNA/RNA_pol_sf"/>
</dbReference>
<dbReference type="CDD" id="cd03586">
    <property type="entry name" value="PolY_Pol_IV_kappa"/>
    <property type="match status" value="1"/>
</dbReference>
<sequence>MLEIPMQNDTTRKIVHVDMDAFYASIEERDDPSLKPRALVMAHDPRQTGGKGVVTTANYVARQYGVHSAMPANEALKLVPQKLLTFKTPDFEKYRAVSDQIHQLFHQVTDLIEPVALDEAYLDVTANHDFNTTIQLALWLQDQIRQQTQLSSSIGLSYNKFLAKEASEYNKPRGRTVILPEQAQLFLDRLPIEEFRGVGKKTAPMLQDLGITNGATLRAYGQDRLIAKLGKMGYELYRHALGIDNRPVLVRTAKSIGKERTYRAFLTSEAAVRAQLEKLAGMVAEALAKKQMHGKTVVLKVRDGEFNTQTRRQTSDHYFRSAQSILDAAWQLWTQDTDQPAQIRLLGITVTGLDPQQYENIDLPV</sequence>
<evidence type="ECO:0000256" key="13">
    <source>
        <dbReference type="HAMAP-Rule" id="MF_01113"/>
    </source>
</evidence>
<dbReference type="AlphaFoldDB" id="A0A0R2F3E5"/>
<dbReference type="PANTHER" id="PTHR11076:SF33">
    <property type="entry name" value="DNA POLYMERASE KAPPA"/>
    <property type="match status" value="1"/>
</dbReference>
<evidence type="ECO:0000256" key="9">
    <source>
        <dbReference type="ARBA" id="ARBA00022932"/>
    </source>
</evidence>
<evidence type="ECO:0000256" key="3">
    <source>
        <dbReference type="ARBA" id="ARBA00022679"/>
    </source>
</evidence>
<comment type="subcellular location">
    <subcellularLocation>
        <location evidence="13">Cytoplasm</location>
    </subcellularLocation>
</comment>
<dbReference type="EMBL" id="AYZJ01000029">
    <property type="protein sequence ID" value="KRN23041.1"/>
    <property type="molecule type" value="Genomic_DNA"/>
</dbReference>
<dbReference type="Pfam" id="PF11798">
    <property type="entry name" value="IMS_HHH"/>
    <property type="match status" value="1"/>
</dbReference>
<keyword evidence="16" id="KW-1185">Reference proteome</keyword>
<dbReference type="GO" id="GO:0042276">
    <property type="term" value="P:error-prone translesion synthesis"/>
    <property type="evidence" value="ECO:0007669"/>
    <property type="project" value="TreeGrafter"/>
</dbReference>
<evidence type="ECO:0000259" key="14">
    <source>
        <dbReference type="PROSITE" id="PS50173"/>
    </source>
</evidence>
<dbReference type="Gene3D" id="3.30.1490.100">
    <property type="entry name" value="DNA polymerase, Y-family, little finger domain"/>
    <property type="match status" value="1"/>
</dbReference>
<evidence type="ECO:0000256" key="6">
    <source>
        <dbReference type="ARBA" id="ARBA00022723"/>
    </source>
</evidence>
<dbReference type="GO" id="GO:0003684">
    <property type="term" value="F:damaged DNA binding"/>
    <property type="evidence" value="ECO:0007669"/>
    <property type="project" value="InterPro"/>
</dbReference>
<feature type="domain" description="UmuC" evidence="14">
    <location>
        <begin position="14"/>
        <end position="199"/>
    </location>
</feature>
<keyword evidence="5 13" id="KW-0235">DNA replication</keyword>
<feature type="binding site" evidence="13">
    <location>
        <position position="18"/>
    </location>
    <ligand>
        <name>Mg(2+)</name>
        <dbReference type="ChEBI" id="CHEBI:18420"/>
    </ligand>
</feature>
<dbReference type="PROSITE" id="PS50173">
    <property type="entry name" value="UMUC"/>
    <property type="match status" value="1"/>
</dbReference>
<feature type="active site" evidence="13">
    <location>
        <position position="119"/>
    </location>
</feature>
<evidence type="ECO:0000256" key="12">
    <source>
        <dbReference type="ARBA" id="ARBA00049244"/>
    </source>
</evidence>
<evidence type="ECO:0000256" key="8">
    <source>
        <dbReference type="ARBA" id="ARBA00022842"/>
    </source>
</evidence>
<comment type="subunit">
    <text evidence="13">Monomer.</text>
</comment>
<evidence type="ECO:0000256" key="4">
    <source>
        <dbReference type="ARBA" id="ARBA00022695"/>
    </source>
</evidence>
<name>A0A0R2F3E5_9LACO</name>
<dbReference type="Pfam" id="PF11799">
    <property type="entry name" value="IMS_C"/>
    <property type="match status" value="1"/>
</dbReference>
<keyword evidence="10 13" id="KW-0238">DNA-binding</keyword>
<dbReference type="InterPro" id="IPR017961">
    <property type="entry name" value="DNA_pol_Y-fam_little_finger"/>
</dbReference>
<dbReference type="GO" id="GO:0006281">
    <property type="term" value="P:DNA repair"/>
    <property type="evidence" value="ECO:0007669"/>
    <property type="project" value="UniProtKB-UniRule"/>
</dbReference>
<keyword evidence="6 13" id="KW-0479">Metal-binding</keyword>
<dbReference type="SUPFAM" id="SSF56672">
    <property type="entry name" value="DNA/RNA polymerases"/>
    <property type="match status" value="1"/>
</dbReference>
<dbReference type="Proteomes" id="UP000050865">
    <property type="component" value="Unassembled WGS sequence"/>
</dbReference>
<dbReference type="PATRIC" id="fig|1423730.4.peg.1758"/>
<dbReference type="GO" id="GO:0000287">
    <property type="term" value="F:magnesium ion binding"/>
    <property type="evidence" value="ECO:0007669"/>
    <property type="project" value="UniProtKB-UniRule"/>
</dbReference>
<organism evidence="15 16">
    <name type="scientific">Lacticaseibacillus camelliae DSM 22697 = JCM 13995</name>
    <dbReference type="NCBI Taxonomy" id="1423730"/>
    <lineage>
        <taxon>Bacteria</taxon>
        <taxon>Bacillati</taxon>
        <taxon>Bacillota</taxon>
        <taxon>Bacilli</taxon>
        <taxon>Lactobacillales</taxon>
        <taxon>Lactobacillaceae</taxon>
        <taxon>Lacticaseibacillus</taxon>
    </lineage>
</organism>
<keyword evidence="2 13" id="KW-0515">Mutator protein</keyword>
<comment type="similarity">
    <text evidence="1 13">Belongs to the DNA polymerase type-Y family.</text>
</comment>
<dbReference type="STRING" id="1423730.FC75_GL001681"/>
<evidence type="ECO:0000313" key="16">
    <source>
        <dbReference type="Proteomes" id="UP000050865"/>
    </source>
</evidence>
<accession>A0A0R2F3E5</accession>
<keyword evidence="7 13" id="KW-0227">DNA damage</keyword>
<evidence type="ECO:0000313" key="15">
    <source>
        <dbReference type="EMBL" id="KRN23041.1"/>
    </source>
</evidence>
<dbReference type="NCBIfam" id="NF002677">
    <property type="entry name" value="PRK02406.1"/>
    <property type="match status" value="1"/>
</dbReference>
<dbReference type="InterPro" id="IPR022880">
    <property type="entry name" value="DNApol_IV"/>
</dbReference>
<dbReference type="GO" id="GO:0003887">
    <property type="term" value="F:DNA-directed DNA polymerase activity"/>
    <property type="evidence" value="ECO:0007669"/>
    <property type="project" value="UniProtKB-UniRule"/>
</dbReference>
<keyword evidence="9 13" id="KW-0239">DNA-directed DNA polymerase</keyword>
<dbReference type="Pfam" id="PF00817">
    <property type="entry name" value="IMS"/>
    <property type="match status" value="1"/>
</dbReference>
<dbReference type="PANTHER" id="PTHR11076">
    <property type="entry name" value="DNA REPAIR POLYMERASE UMUC / TRANSFERASE FAMILY MEMBER"/>
    <property type="match status" value="1"/>
</dbReference>
<dbReference type="Gene3D" id="1.10.150.20">
    <property type="entry name" value="5' to 3' exonuclease, C-terminal subdomain"/>
    <property type="match status" value="1"/>
</dbReference>
<evidence type="ECO:0000256" key="10">
    <source>
        <dbReference type="ARBA" id="ARBA00023125"/>
    </source>
</evidence>
<evidence type="ECO:0000256" key="11">
    <source>
        <dbReference type="ARBA" id="ARBA00023204"/>
    </source>
</evidence>
<comment type="catalytic activity">
    <reaction evidence="12 13">
        <text>DNA(n) + a 2'-deoxyribonucleoside 5'-triphosphate = DNA(n+1) + diphosphate</text>
        <dbReference type="Rhea" id="RHEA:22508"/>
        <dbReference type="Rhea" id="RHEA-COMP:17339"/>
        <dbReference type="Rhea" id="RHEA-COMP:17340"/>
        <dbReference type="ChEBI" id="CHEBI:33019"/>
        <dbReference type="ChEBI" id="CHEBI:61560"/>
        <dbReference type="ChEBI" id="CHEBI:173112"/>
        <dbReference type="EC" id="2.7.7.7"/>
    </reaction>
</comment>
<dbReference type="HAMAP" id="MF_01113">
    <property type="entry name" value="DNApol_IV"/>
    <property type="match status" value="1"/>
</dbReference>
<dbReference type="GO" id="GO:0005829">
    <property type="term" value="C:cytosol"/>
    <property type="evidence" value="ECO:0007669"/>
    <property type="project" value="TreeGrafter"/>
</dbReference>
<dbReference type="Gene3D" id="3.40.1170.60">
    <property type="match status" value="1"/>
</dbReference>
<keyword evidence="8 13" id="KW-0460">Magnesium</keyword>
<dbReference type="FunFam" id="3.30.1490.100:FF:000004">
    <property type="entry name" value="DNA polymerase IV"/>
    <property type="match status" value="1"/>
</dbReference>
<evidence type="ECO:0000256" key="2">
    <source>
        <dbReference type="ARBA" id="ARBA00022457"/>
    </source>
</evidence>
<dbReference type="InterPro" id="IPR001126">
    <property type="entry name" value="UmuC"/>
</dbReference>
<dbReference type="InterPro" id="IPR043128">
    <property type="entry name" value="Rev_trsase/Diguanyl_cyclase"/>
</dbReference>
<comment type="caution">
    <text evidence="15">The sequence shown here is derived from an EMBL/GenBank/DDBJ whole genome shotgun (WGS) entry which is preliminary data.</text>
</comment>
<proteinExistence type="inferred from homology"/>
<dbReference type="InterPro" id="IPR036775">
    <property type="entry name" value="DNA_pol_Y-fam_lit_finger_sf"/>
</dbReference>
<dbReference type="InterPro" id="IPR024728">
    <property type="entry name" value="PolY_HhH_motif"/>
</dbReference>
<protein>
    <recommendedName>
        <fullName evidence="13">DNA polymerase IV</fullName>
        <shortName evidence="13">Pol IV</shortName>
        <ecNumber evidence="13">2.7.7.7</ecNumber>
    </recommendedName>
</protein>
<feature type="site" description="Substrate discrimination" evidence="13">
    <location>
        <position position="23"/>
    </location>
</feature>
<dbReference type="GO" id="GO:0009432">
    <property type="term" value="P:SOS response"/>
    <property type="evidence" value="ECO:0007669"/>
    <property type="project" value="TreeGrafter"/>
</dbReference>
<dbReference type="Gene3D" id="3.30.70.270">
    <property type="match status" value="1"/>
</dbReference>
<dbReference type="GO" id="GO:0006261">
    <property type="term" value="P:DNA-templated DNA replication"/>
    <property type="evidence" value="ECO:0007669"/>
    <property type="project" value="UniProtKB-UniRule"/>
</dbReference>
<dbReference type="SUPFAM" id="SSF100879">
    <property type="entry name" value="Lesion bypass DNA polymerase (Y-family), little finger domain"/>
    <property type="match status" value="1"/>
</dbReference>